<evidence type="ECO:0000313" key="1">
    <source>
        <dbReference type="EMBL" id="KAH7668919.1"/>
    </source>
</evidence>
<organism evidence="1 2">
    <name type="scientific">Dioscorea alata</name>
    <name type="common">Purple yam</name>
    <dbReference type="NCBI Taxonomy" id="55571"/>
    <lineage>
        <taxon>Eukaryota</taxon>
        <taxon>Viridiplantae</taxon>
        <taxon>Streptophyta</taxon>
        <taxon>Embryophyta</taxon>
        <taxon>Tracheophyta</taxon>
        <taxon>Spermatophyta</taxon>
        <taxon>Magnoliopsida</taxon>
        <taxon>Liliopsida</taxon>
        <taxon>Dioscoreales</taxon>
        <taxon>Dioscoreaceae</taxon>
        <taxon>Dioscorea</taxon>
    </lineage>
</organism>
<reference evidence="2" key="1">
    <citation type="journal article" date="2022" name="Nat. Commun.">
        <title>Chromosome evolution and the genetic basis of agronomically important traits in greater yam.</title>
        <authorList>
            <person name="Bredeson J.V."/>
            <person name="Lyons J.B."/>
            <person name="Oniyinde I.O."/>
            <person name="Okereke N.R."/>
            <person name="Kolade O."/>
            <person name="Nnabue I."/>
            <person name="Nwadili C.O."/>
            <person name="Hribova E."/>
            <person name="Parker M."/>
            <person name="Nwogha J."/>
            <person name="Shu S."/>
            <person name="Carlson J."/>
            <person name="Kariba R."/>
            <person name="Muthemba S."/>
            <person name="Knop K."/>
            <person name="Barton G.J."/>
            <person name="Sherwood A.V."/>
            <person name="Lopez-Montes A."/>
            <person name="Asiedu R."/>
            <person name="Jamnadass R."/>
            <person name="Muchugi A."/>
            <person name="Goodstein D."/>
            <person name="Egesi C.N."/>
            <person name="Featherston J."/>
            <person name="Asfaw A."/>
            <person name="Simpson G.G."/>
            <person name="Dolezel J."/>
            <person name="Hendre P.S."/>
            <person name="Van Deynze A."/>
            <person name="Kumar P.L."/>
            <person name="Obidiegwu J.E."/>
            <person name="Bhattacharjee R."/>
            <person name="Rokhsar D.S."/>
        </authorList>
    </citation>
    <scope>NUCLEOTIDE SEQUENCE [LARGE SCALE GENOMIC DNA]</scope>
    <source>
        <strain evidence="2">cv. TDa95/00328</strain>
    </source>
</reference>
<dbReference type="EMBL" id="CM037021">
    <property type="protein sequence ID" value="KAH7668919.1"/>
    <property type="molecule type" value="Genomic_DNA"/>
</dbReference>
<evidence type="ECO:0000313" key="2">
    <source>
        <dbReference type="Proteomes" id="UP000827976"/>
    </source>
</evidence>
<name>A0ACB7V6I7_DIOAL</name>
<accession>A0ACB7V6I7</accession>
<gene>
    <name evidence="1" type="ORF">IHE45_11G042200</name>
</gene>
<proteinExistence type="predicted"/>
<protein>
    <submittedName>
        <fullName evidence="1">Uncharacterized protein</fullName>
    </submittedName>
</protein>
<dbReference type="Proteomes" id="UP000827976">
    <property type="component" value="Chromosome 11"/>
</dbReference>
<comment type="caution">
    <text evidence="1">The sequence shown here is derived from an EMBL/GenBank/DDBJ whole genome shotgun (WGS) entry which is preliminary data.</text>
</comment>
<sequence>MGRKWAMQQSRKVHGQPKIRLDFLRQCYLVPLQKVQ</sequence>
<keyword evidence="2" id="KW-1185">Reference proteome</keyword>